<protein>
    <recommendedName>
        <fullName evidence="4">Solute-binding protein family 3/N-terminal domain-containing protein</fullName>
    </recommendedName>
</protein>
<dbReference type="RefSeq" id="WP_041040198.1">
    <property type="nucleotide sequence ID" value="NZ_JXSL01000022.1"/>
</dbReference>
<feature type="chain" id="PRO_5002159742" description="Solute-binding protein family 3/N-terminal domain-containing protein" evidence="1">
    <location>
        <begin position="20"/>
        <end position="241"/>
    </location>
</feature>
<keyword evidence="3" id="KW-1185">Reference proteome</keyword>
<proteinExistence type="predicted"/>
<organism evidence="2 3">
    <name type="scientific">Paramagnetospirillum magnetotacticum MS-1</name>
    <dbReference type="NCBI Taxonomy" id="272627"/>
    <lineage>
        <taxon>Bacteria</taxon>
        <taxon>Pseudomonadati</taxon>
        <taxon>Pseudomonadota</taxon>
        <taxon>Alphaproteobacteria</taxon>
        <taxon>Rhodospirillales</taxon>
        <taxon>Magnetospirillaceae</taxon>
        <taxon>Paramagnetospirillum</taxon>
    </lineage>
</organism>
<dbReference type="SUPFAM" id="SSF53850">
    <property type="entry name" value="Periplasmic binding protein-like II"/>
    <property type="match status" value="1"/>
</dbReference>
<accession>A0A0C2YYC2</accession>
<name>A0A0C2YYC2_PARME</name>
<dbReference type="Proteomes" id="UP000031971">
    <property type="component" value="Unassembled WGS sequence"/>
</dbReference>
<reference evidence="2 3" key="1">
    <citation type="submission" date="2015-01" db="EMBL/GenBank/DDBJ databases">
        <title>Genome Sequence of Magnetospirillum magnetotacticum Strain MS-1.</title>
        <authorList>
            <person name="Marinov G.K."/>
            <person name="Smalley M.D."/>
            <person name="DeSalvo G."/>
        </authorList>
    </citation>
    <scope>NUCLEOTIDE SEQUENCE [LARGE SCALE GENOMIC DNA]</scope>
    <source>
        <strain evidence="2 3">MS-1</strain>
    </source>
</reference>
<dbReference type="EMBL" id="JXSL01000022">
    <property type="protein sequence ID" value="KIL99650.1"/>
    <property type="molecule type" value="Genomic_DNA"/>
</dbReference>
<dbReference type="STRING" id="272627.CCC_03822"/>
<dbReference type="Gene3D" id="3.40.190.10">
    <property type="entry name" value="Periplasmic binding protein-like II"/>
    <property type="match status" value="2"/>
</dbReference>
<keyword evidence="1" id="KW-0732">Signal</keyword>
<gene>
    <name evidence="2" type="ORF">CCC_03822</name>
</gene>
<evidence type="ECO:0000313" key="2">
    <source>
        <dbReference type="EMBL" id="KIL99650.1"/>
    </source>
</evidence>
<dbReference type="OrthoDB" id="8481290at2"/>
<evidence type="ECO:0000256" key="1">
    <source>
        <dbReference type="SAM" id="SignalP"/>
    </source>
</evidence>
<evidence type="ECO:0008006" key="4">
    <source>
        <dbReference type="Google" id="ProtNLM"/>
    </source>
</evidence>
<sequence length="241" mass="26635">MIRAVLGLLIVLAAGWAEAADVHVISQIQGDTASEQGMVVVREAYRRVGIEVRAELLPNERGTVSADTGDTDGDTMRMAGLEAKYPNLVRVPEPVMLFNLVAFTAGLKFDVEGWESLRPYTLCIVRGFKLGEMRSQGMNRELPASSEAAFRMLRAGHCQVAPMGEAFWLMIDELKLGPLRALNQPVEVTPLYHYVNKRHAHLVPKLAEALKAMRRDGTIDSIMAADRAAIHSARERNSVRD</sequence>
<feature type="signal peptide" evidence="1">
    <location>
        <begin position="1"/>
        <end position="19"/>
    </location>
</feature>
<evidence type="ECO:0000313" key="3">
    <source>
        <dbReference type="Proteomes" id="UP000031971"/>
    </source>
</evidence>
<dbReference type="AlphaFoldDB" id="A0A0C2YYC2"/>
<comment type="caution">
    <text evidence="2">The sequence shown here is derived from an EMBL/GenBank/DDBJ whole genome shotgun (WGS) entry which is preliminary data.</text>
</comment>